<gene>
    <name evidence="1" type="ORF">KDA_08000</name>
</gene>
<accession>A0A402B1S8</accession>
<proteinExistence type="predicted"/>
<dbReference type="RefSeq" id="WP_161981921.1">
    <property type="nucleotide sequence ID" value="NZ_BIFT01000001.1"/>
</dbReference>
<keyword evidence="2" id="KW-1185">Reference proteome</keyword>
<dbReference type="AlphaFoldDB" id="A0A402B1S8"/>
<comment type="caution">
    <text evidence="1">The sequence shown here is derived from an EMBL/GenBank/DDBJ whole genome shotgun (WGS) entry which is preliminary data.</text>
</comment>
<evidence type="ECO:0000313" key="2">
    <source>
        <dbReference type="Proteomes" id="UP000287171"/>
    </source>
</evidence>
<evidence type="ECO:0000313" key="1">
    <source>
        <dbReference type="EMBL" id="GCE25316.1"/>
    </source>
</evidence>
<dbReference type="Proteomes" id="UP000287171">
    <property type="component" value="Unassembled WGS sequence"/>
</dbReference>
<dbReference type="EMBL" id="BIFT01000001">
    <property type="protein sequence ID" value="GCE25316.1"/>
    <property type="molecule type" value="Genomic_DNA"/>
</dbReference>
<protein>
    <submittedName>
        <fullName evidence="1">Uncharacterized protein</fullName>
    </submittedName>
</protein>
<sequence length="58" mass="6691">MVLVRNYKTTGSIAYFGTKNNIFLCHFIYFLRLFVFPSDATFIGMVEQTMESCQLILG</sequence>
<organism evidence="1 2">
    <name type="scientific">Dictyobacter alpinus</name>
    <dbReference type="NCBI Taxonomy" id="2014873"/>
    <lineage>
        <taxon>Bacteria</taxon>
        <taxon>Bacillati</taxon>
        <taxon>Chloroflexota</taxon>
        <taxon>Ktedonobacteria</taxon>
        <taxon>Ktedonobacterales</taxon>
        <taxon>Dictyobacteraceae</taxon>
        <taxon>Dictyobacter</taxon>
    </lineage>
</organism>
<name>A0A402B1S8_9CHLR</name>
<reference evidence="2" key="1">
    <citation type="submission" date="2018-12" db="EMBL/GenBank/DDBJ databases">
        <title>Tengunoibacter tsumagoiensis gen. nov., sp. nov., Dictyobacter kobayashii sp. nov., D. alpinus sp. nov., and D. joshuensis sp. nov. and description of Dictyobacteraceae fam. nov. within the order Ktedonobacterales isolated from Tengu-no-mugimeshi.</title>
        <authorList>
            <person name="Wang C.M."/>
            <person name="Zheng Y."/>
            <person name="Sakai Y."/>
            <person name="Toyoda A."/>
            <person name="Minakuchi Y."/>
            <person name="Abe K."/>
            <person name="Yokota A."/>
            <person name="Yabe S."/>
        </authorList>
    </citation>
    <scope>NUCLEOTIDE SEQUENCE [LARGE SCALE GENOMIC DNA]</scope>
    <source>
        <strain evidence="2">Uno16</strain>
    </source>
</reference>